<dbReference type="Proteomes" id="UP000240760">
    <property type="component" value="Unassembled WGS sequence"/>
</dbReference>
<name>A0A2T4CHX7_TRILO</name>
<dbReference type="AlphaFoldDB" id="A0A2T4CHX7"/>
<keyword evidence="3" id="KW-1185">Reference proteome</keyword>
<accession>A0A2T4CHX7</accession>
<protein>
    <submittedName>
        <fullName evidence="2">Uncharacterized protein</fullName>
    </submittedName>
</protein>
<feature type="compositionally biased region" description="Basic and acidic residues" evidence="1">
    <location>
        <begin position="128"/>
        <end position="137"/>
    </location>
</feature>
<sequence length="156" mass="17216">MSCTRVLKFCDSVVSCQTRYTSHLVPFETVPSCDARSTTARTDVWATETRDDVRMSTLSRLGLTPVARCHLNPWPHTQIQTAPVPLQYVVVAFTCSQRQDCCPGRVRVTGGIYGVASLPAAKCLGRRQPSDDPRLEDPDGLFANRTAQGQHANPRL</sequence>
<evidence type="ECO:0000256" key="1">
    <source>
        <dbReference type="SAM" id="MobiDB-lite"/>
    </source>
</evidence>
<reference evidence="2 3" key="1">
    <citation type="submission" date="2016-07" db="EMBL/GenBank/DDBJ databases">
        <title>Multiple horizontal gene transfer events from other fungi enriched the ability of initially mycotrophic Trichoderma (Ascomycota) to feed on dead plant biomass.</title>
        <authorList>
            <consortium name="DOE Joint Genome Institute"/>
            <person name="Aerts A."/>
            <person name="Atanasova L."/>
            <person name="Chenthamara K."/>
            <person name="Zhang J."/>
            <person name="Grujic M."/>
            <person name="Henrissat B."/>
            <person name="Kuo A."/>
            <person name="Salamov A."/>
            <person name="Lipzen A."/>
            <person name="Labutti K."/>
            <person name="Barry K."/>
            <person name="Miao Y."/>
            <person name="Rahimi M.J."/>
            <person name="Shen Q."/>
            <person name="Grigoriev I.V."/>
            <person name="Kubicek C.P."/>
            <person name="Druzhinina I.S."/>
        </authorList>
    </citation>
    <scope>NUCLEOTIDE SEQUENCE [LARGE SCALE GENOMIC DNA]</scope>
    <source>
        <strain evidence="2 3">ATCC 18648</strain>
    </source>
</reference>
<gene>
    <name evidence="2" type="ORF">M440DRAFT_1008372</name>
</gene>
<evidence type="ECO:0000313" key="3">
    <source>
        <dbReference type="Proteomes" id="UP000240760"/>
    </source>
</evidence>
<proteinExistence type="predicted"/>
<evidence type="ECO:0000313" key="2">
    <source>
        <dbReference type="EMBL" id="PTB81122.1"/>
    </source>
</evidence>
<organism evidence="2 3">
    <name type="scientific">Trichoderma longibrachiatum ATCC 18648</name>
    <dbReference type="NCBI Taxonomy" id="983965"/>
    <lineage>
        <taxon>Eukaryota</taxon>
        <taxon>Fungi</taxon>
        <taxon>Dikarya</taxon>
        <taxon>Ascomycota</taxon>
        <taxon>Pezizomycotina</taxon>
        <taxon>Sordariomycetes</taxon>
        <taxon>Hypocreomycetidae</taxon>
        <taxon>Hypocreales</taxon>
        <taxon>Hypocreaceae</taxon>
        <taxon>Trichoderma</taxon>
    </lineage>
</organism>
<dbReference type="EMBL" id="KZ679126">
    <property type="protein sequence ID" value="PTB81122.1"/>
    <property type="molecule type" value="Genomic_DNA"/>
</dbReference>
<feature type="compositionally biased region" description="Polar residues" evidence="1">
    <location>
        <begin position="145"/>
        <end position="156"/>
    </location>
</feature>
<feature type="region of interest" description="Disordered" evidence="1">
    <location>
        <begin position="125"/>
        <end position="156"/>
    </location>
</feature>